<name>A0A423H704_9PSED</name>
<evidence type="ECO:0000313" key="2">
    <source>
        <dbReference type="Proteomes" id="UP000286071"/>
    </source>
</evidence>
<protein>
    <submittedName>
        <fullName evidence="1">Uncharacterized protein</fullName>
    </submittedName>
</protein>
<dbReference type="EMBL" id="MOBJ01000008">
    <property type="protein sequence ID" value="RON08956.1"/>
    <property type="molecule type" value="Genomic_DNA"/>
</dbReference>
<gene>
    <name evidence="1" type="ORF">BK659_11950</name>
</gene>
<dbReference type="Proteomes" id="UP000286071">
    <property type="component" value="Unassembled WGS sequence"/>
</dbReference>
<proteinExistence type="predicted"/>
<reference evidence="1 2" key="1">
    <citation type="submission" date="2016-10" db="EMBL/GenBank/DDBJ databases">
        <title>Comparative genome analysis of multiple Pseudomonas spp. focuses on biocontrol and plant growth promoting traits.</title>
        <authorList>
            <person name="Tao X.-Y."/>
            <person name="Taylor C.G."/>
        </authorList>
    </citation>
    <scope>NUCLEOTIDE SEQUENCE [LARGE SCALE GENOMIC DNA]</scope>
    <source>
        <strain evidence="1 2">48H11</strain>
    </source>
</reference>
<dbReference type="RefSeq" id="WP_123425357.1">
    <property type="nucleotide sequence ID" value="NZ_MOBJ01000008.1"/>
</dbReference>
<evidence type="ECO:0000313" key="1">
    <source>
        <dbReference type="EMBL" id="RON08956.1"/>
    </source>
</evidence>
<dbReference type="AlphaFoldDB" id="A0A423H704"/>
<sequence>MARQQLITNMMANVAASCAAPIGQLRITNPNPGAMGALLVPQRDPEVTHIRNRITNEVNQNFYSEESIRMRLNMTAWGDTDVGRCDESAATAVGFCLRAIRDTVSTTNVELLGTGSHAFVVAARDRNVDINNLAAWGDDAFVIDIWFALQYGVAAVIPDPRTWDFLIQQCSANRLYVCRGWAVSNSQPGRIYTWTPGVPTSWSIL</sequence>
<accession>A0A423H704</accession>
<comment type="caution">
    <text evidence="1">The sequence shown here is derived from an EMBL/GenBank/DDBJ whole genome shotgun (WGS) entry which is preliminary data.</text>
</comment>
<organism evidence="1 2">
    <name type="scientific">Pseudomonas brassicacearum</name>
    <dbReference type="NCBI Taxonomy" id="930166"/>
    <lineage>
        <taxon>Bacteria</taxon>
        <taxon>Pseudomonadati</taxon>
        <taxon>Pseudomonadota</taxon>
        <taxon>Gammaproteobacteria</taxon>
        <taxon>Pseudomonadales</taxon>
        <taxon>Pseudomonadaceae</taxon>
        <taxon>Pseudomonas</taxon>
    </lineage>
</organism>
<dbReference type="PROSITE" id="PS51257">
    <property type="entry name" value="PROKAR_LIPOPROTEIN"/>
    <property type="match status" value="1"/>
</dbReference>